<gene>
    <name evidence="8" type="ORF">H8S00_08740</name>
</gene>
<dbReference type="InterPro" id="IPR020103">
    <property type="entry name" value="PsdUridine_synth_cat_dom_sf"/>
</dbReference>
<dbReference type="InterPro" id="IPR050188">
    <property type="entry name" value="RluA_PseudoU_synthase"/>
</dbReference>
<proteinExistence type="inferred from homology"/>
<evidence type="ECO:0000256" key="6">
    <source>
        <dbReference type="PROSITE-ProRule" id="PRU00182"/>
    </source>
</evidence>
<keyword evidence="6" id="KW-0694">RNA-binding</keyword>
<comment type="similarity">
    <text evidence="2">Belongs to the pseudouridine synthase RluA family.</text>
</comment>
<dbReference type="Gene3D" id="3.10.290.10">
    <property type="entry name" value="RNA-binding S4 domain"/>
    <property type="match status" value="1"/>
</dbReference>
<reference evidence="8 9" key="1">
    <citation type="submission" date="2020-08" db="EMBL/GenBank/DDBJ databases">
        <title>Genome public.</title>
        <authorList>
            <person name="Liu C."/>
            <person name="Sun Q."/>
        </authorList>
    </citation>
    <scope>NUCLEOTIDE SEQUENCE [LARGE SCALE GENOMIC DNA]</scope>
    <source>
        <strain evidence="8 9">BX4</strain>
    </source>
</reference>
<dbReference type="PANTHER" id="PTHR21600">
    <property type="entry name" value="MITOCHONDRIAL RNA PSEUDOURIDINE SYNTHASE"/>
    <property type="match status" value="1"/>
</dbReference>
<evidence type="ECO:0000256" key="5">
    <source>
        <dbReference type="ARBA" id="ARBA00033164"/>
    </source>
</evidence>
<organism evidence="8 9">
    <name type="scientific">Eubacterium segne</name>
    <dbReference type="NCBI Taxonomy" id="2763045"/>
    <lineage>
        <taxon>Bacteria</taxon>
        <taxon>Bacillati</taxon>
        <taxon>Bacillota</taxon>
        <taxon>Clostridia</taxon>
        <taxon>Eubacteriales</taxon>
        <taxon>Eubacteriaceae</taxon>
        <taxon>Eubacterium</taxon>
    </lineage>
</organism>
<evidence type="ECO:0000256" key="4">
    <source>
        <dbReference type="ARBA" id="ARBA00031870"/>
    </source>
</evidence>
<dbReference type="PROSITE" id="PS50889">
    <property type="entry name" value="S4"/>
    <property type="match status" value="1"/>
</dbReference>
<dbReference type="CDD" id="cd02869">
    <property type="entry name" value="PseudoU_synth_RluA_like"/>
    <property type="match status" value="1"/>
</dbReference>
<keyword evidence="3" id="KW-0413">Isomerase</keyword>
<comment type="caution">
    <text evidence="8">The sequence shown here is derived from an EMBL/GenBank/DDBJ whole genome shotgun (WGS) entry which is preliminary data.</text>
</comment>
<dbReference type="PANTHER" id="PTHR21600:SF83">
    <property type="entry name" value="PSEUDOURIDYLATE SYNTHASE RPUSD4, MITOCHONDRIAL"/>
    <property type="match status" value="1"/>
</dbReference>
<dbReference type="SUPFAM" id="SSF55120">
    <property type="entry name" value="Pseudouridine synthase"/>
    <property type="match status" value="1"/>
</dbReference>
<keyword evidence="9" id="KW-1185">Reference proteome</keyword>
<name>A0ABR7F383_9FIRM</name>
<dbReference type="InterPro" id="IPR036986">
    <property type="entry name" value="S4_RNA-bd_sf"/>
</dbReference>
<dbReference type="PROSITE" id="PS01129">
    <property type="entry name" value="PSI_RLU"/>
    <property type="match status" value="1"/>
</dbReference>
<evidence type="ECO:0000256" key="3">
    <source>
        <dbReference type="ARBA" id="ARBA00023235"/>
    </source>
</evidence>
<dbReference type="InterPro" id="IPR006224">
    <property type="entry name" value="PsdUridine_synth_RluA-like_CS"/>
</dbReference>
<evidence type="ECO:0000313" key="8">
    <source>
        <dbReference type="EMBL" id="MBC5668066.1"/>
    </source>
</evidence>
<evidence type="ECO:0000256" key="2">
    <source>
        <dbReference type="ARBA" id="ARBA00010876"/>
    </source>
</evidence>
<evidence type="ECO:0000259" key="7">
    <source>
        <dbReference type="Pfam" id="PF00849"/>
    </source>
</evidence>
<protein>
    <recommendedName>
        <fullName evidence="4">RNA pseudouridylate synthase</fullName>
    </recommendedName>
    <alternativeName>
        <fullName evidence="5">RNA-uridine isomerase</fullName>
    </alternativeName>
</protein>
<sequence length="329" mass="37264">MQEIIIGKNEVGQRFDKFLFKFFKEAPGSFIYKMLRKKNIVLNNKKANGKEKLNINDSVKIYMTDDTIDKFTGKGNSSVLTLPHFSLDVVYEDENIIIVNKPSGILSQKAQKDDISINEYIISYLVETKSLSATQLKTFKPGVCNRLDRNTSGLIIAGKSLIGLQTMSEIIKKRSMDKFYLTLVSGYLDKTTTIKGYLKKDKKTNKVTISNKETPDGKYIETKYEPIGFGENLTLLKVKLVTGRAHQIRAHLSSIGHGIIGDYKYGNKKINDIYKEKYGLKDQLLHSWIMSFPEIKGALCDLSQQTIKAAVPEIFKKIIDENIQTPTEV</sequence>
<dbReference type="EMBL" id="JACOOZ010000005">
    <property type="protein sequence ID" value="MBC5668066.1"/>
    <property type="molecule type" value="Genomic_DNA"/>
</dbReference>
<evidence type="ECO:0000313" key="9">
    <source>
        <dbReference type="Proteomes" id="UP000597877"/>
    </source>
</evidence>
<dbReference type="RefSeq" id="WP_186840407.1">
    <property type="nucleotide sequence ID" value="NZ_JACOOZ010000005.1"/>
</dbReference>
<accession>A0ABR7F383</accession>
<evidence type="ECO:0000256" key="1">
    <source>
        <dbReference type="ARBA" id="ARBA00000073"/>
    </source>
</evidence>
<dbReference type="Pfam" id="PF00849">
    <property type="entry name" value="PseudoU_synth_2"/>
    <property type="match status" value="1"/>
</dbReference>
<dbReference type="Gene3D" id="3.30.2350.10">
    <property type="entry name" value="Pseudouridine synthase"/>
    <property type="match status" value="1"/>
</dbReference>
<comment type="catalytic activity">
    <reaction evidence="1">
        <text>a uridine in RNA = a pseudouridine in RNA</text>
        <dbReference type="Rhea" id="RHEA:48348"/>
        <dbReference type="Rhea" id="RHEA-COMP:12068"/>
        <dbReference type="Rhea" id="RHEA-COMP:12069"/>
        <dbReference type="ChEBI" id="CHEBI:65314"/>
        <dbReference type="ChEBI" id="CHEBI:65315"/>
    </reaction>
</comment>
<dbReference type="InterPro" id="IPR006145">
    <property type="entry name" value="PsdUridine_synth_RsuA/RluA"/>
</dbReference>
<dbReference type="Proteomes" id="UP000597877">
    <property type="component" value="Unassembled WGS sequence"/>
</dbReference>
<feature type="domain" description="Pseudouridine synthase RsuA/RluA-like" evidence="7">
    <location>
        <begin position="95"/>
        <end position="254"/>
    </location>
</feature>